<evidence type="ECO:0000259" key="2">
    <source>
        <dbReference type="PROSITE" id="PS51391"/>
    </source>
</evidence>
<dbReference type="STRING" id="151549.A0A4C1YPE3"/>
<feature type="region of interest" description="Disordered" evidence="1">
    <location>
        <begin position="372"/>
        <end position="649"/>
    </location>
</feature>
<dbReference type="Pfam" id="PF04818">
    <property type="entry name" value="CID"/>
    <property type="match status" value="1"/>
</dbReference>
<dbReference type="PROSITE" id="PS51391">
    <property type="entry name" value="CID"/>
    <property type="match status" value="1"/>
</dbReference>
<evidence type="ECO:0000313" key="4">
    <source>
        <dbReference type="Proteomes" id="UP000299102"/>
    </source>
</evidence>
<dbReference type="GO" id="GO:0005737">
    <property type="term" value="C:cytoplasm"/>
    <property type="evidence" value="ECO:0007669"/>
    <property type="project" value="TreeGrafter"/>
</dbReference>
<dbReference type="CDD" id="cd16982">
    <property type="entry name" value="CID_Pcf11"/>
    <property type="match status" value="1"/>
</dbReference>
<protein>
    <submittedName>
        <fullName evidence="3">Pre-mRNA cleavage complex 2 protein Pcf11</fullName>
    </submittedName>
</protein>
<dbReference type="AlphaFoldDB" id="A0A4C1YPE3"/>
<feature type="region of interest" description="Disordered" evidence="1">
    <location>
        <begin position="186"/>
        <end position="205"/>
    </location>
</feature>
<evidence type="ECO:0000313" key="3">
    <source>
        <dbReference type="EMBL" id="GBP76225.1"/>
    </source>
</evidence>
<dbReference type="GO" id="GO:0000993">
    <property type="term" value="F:RNA polymerase II complex binding"/>
    <property type="evidence" value="ECO:0007669"/>
    <property type="project" value="InterPro"/>
</dbReference>
<gene>
    <name evidence="3" type="primary">PCF11</name>
    <name evidence="3" type="ORF">EVAR_61895_1</name>
</gene>
<dbReference type="GO" id="GO:0005849">
    <property type="term" value="C:mRNA cleavage factor complex"/>
    <property type="evidence" value="ECO:0007669"/>
    <property type="project" value="TreeGrafter"/>
</dbReference>
<dbReference type="PANTHER" id="PTHR15921">
    <property type="entry name" value="PRE-MRNA CLEAVAGE COMPLEX II"/>
    <property type="match status" value="1"/>
</dbReference>
<feature type="compositionally biased region" description="Pro residues" evidence="1">
    <location>
        <begin position="322"/>
        <end position="331"/>
    </location>
</feature>
<dbReference type="EMBL" id="BGZK01001282">
    <property type="protein sequence ID" value="GBP76225.1"/>
    <property type="molecule type" value="Genomic_DNA"/>
</dbReference>
<comment type="caution">
    <text evidence="3">The sequence shown here is derived from an EMBL/GenBank/DDBJ whole genome shotgun (WGS) entry which is preliminary data.</text>
</comment>
<dbReference type="InterPro" id="IPR047415">
    <property type="entry name" value="Pcf11_CID"/>
</dbReference>
<dbReference type="SUPFAM" id="SSF48464">
    <property type="entry name" value="ENTH/VHS domain"/>
    <property type="match status" value="1"/>
</dbReference>
<dbReference type="GO" id="GO:0003729">
    <property type="term" value="F:mRNA binding"/>
    <property type="evidence" value="ECO:0007669"/>
    <property type="project" value="InterPro"/>
</dbReference>
<feature type="compositionally biased region" description="Basic residues" evidence="1">
    <location>
        <begin position="522"/>
        <end position="538"/>
    </location>
</feature>
<accession>A0A4C1YPE3</accession>
<dbReference type="GO" id="GO:0031124">
    <property type="term" value="P:mRNA 3'-end processing"/>
    <property type="evidence" value="ECO:0007669"/>
    <property type="project" value="InterPro"/>
</dbReference>
<dbReference type="PANTHER" id="PTHR15921:SF3">
    <property type="entry name" value="PRE-MRNA CLEAVAGE COMPLEX 2 PROTEIN PCF11"/>
    <property type="match status" value="1"/>
</dbReference>
<feature type="compositionally biased region" description="Basic and acidic residues" evidence="1">
    <location>
        <begin position="466"/>
        <end position="481"/>
    </location>
</feature>
<feature type="compositionally biased region" description="Basic and acidic residues" evidence="1">
    <location>
        <begin position="502"/>
        <end position="517"/>
    </location>
</feature>
<dbReference type="InterPro" id="IPR006569">
    <property type="entry name" value="CID_dom"/>
</dbReference>
<dbReference type="Gene3D" id="1.25.40.90">
    <property type="match status" value="1"/>
</dbReference>
<dbReference type="SMART" id="SM00582">
    <property type="entry name" value="RPR"/>
    <property type="match status" value="1"/>
</dbReference>
<dbReference type="OrthoDB" id="343582at2759"/>
<sequence length="649" mass="73537">MAKEVAEDYASSLADLTVNSKPLINMLTILAEENIDHAGVIVETVEKHLEKVHSDIKLPVLYLVDSIVKNVGGEYVQKFAQVIVNMFTKTFKQVDEKTRSQMYKLRETWFEVFPATKLYQLDVKVNLIDPAWPIQQYKIHVNPNFLKKPIASSSSTPTATSEEDKIKSILARKEEELLMLKQKKTEMEQEQARRQREQADKNVKRKQIDQSLTTVLLGWLKAIQVPGPINPVLQGVPSQVFPNTNGVLTAVTSASTTSTNQPETVTMPVKQRLGPPVHVNKSTAAAGGARIAPVSGAMLASVRRDPRLARHQSHATASVTTPTPPLPPPPSLMQSTPAIAPNVFDIKPLTRPERITKRKNVITIDVRPDAVPEDARTRRDPRIEKRFKAKQEDRPARPPRRNDDREKTRNRKSEDAAKPNTTKKYEDKSPRSFESERPSKTLEDNEQSNAKATKDQLEADKDDFDLDTKQKTSKINVDEIIPRFPIVDSKKINKLPPIPKITNRDGTAKPVDNKEESVPTLVKKRKEGSRNDKRKKREKDRSNSSSPDKKSKILESKDNTRENKQNKAKEELMEVDPEKPEEAEVVTFKELKNYHKERYMRRNKETSESPERTPKPQTLLLEDKLPTVPSVESEASSKISHSVRFRSMG</sequence>
<dbReference type="InterPro" id="IPR008942">
    <property type="entry name" value="ENTH_VHS"/>
</dbReference>
<organism evidence="3 4">
    <name type="scientific">Eumeta variegata</name>
    <name type="common">Bagworm moth</name>
    <name type="synonym">Eumeta japonica</name>
    <dbReference type="NCBI Taxonomy" id="151549"/>
    <lineage>
        <taxon>Eukaryota</taxon>
        <taxon>Metazoa</taxon>
        <taxon>Ecdysozoa</taxon>
        <taxon>Arthropoda</taxon>
        <taxon>Hexapoda</taxon>
        <taxon>Insecta</taxon>
        <taxon>Pterygota</taxon>
        <taxon>Neoptera</taxon>
        <taxon>Endopterygota</taxon>
        <taxon>Lepidoptera</taxon>
        <taxon>Glossata</taxon>
        <taxon>Ditrysia</taxon>
        <taxon>Tineoidea</taxon>
        <taxon>Psychidae</taxon>
        <taxon>Oiketicinae</taxon>
        <taxon>Eumeta</taxon>
    </lineage>
</organism>
<proteinExistence type="predicted"/>
<dbReference type="GO" id="GO:0006369">
    <property type="term" value="P:termination of RNA polymerase II transcription"/>
    <property type="evidence" value="ECO:0007669"/>
    <property type="project" value="InterPro"/>
</dbReference>
<keyword evidence="4" id="KW-1185">Reference proteome</keyword>
<feature type="domain" description="CID" evidence="2">
    <location>
        <begin position="1"/>
        <end position="129"/>
    </location>
</feature>
<name>A0A4C1YPE3_EUMVA</name>
<dbReference type="InterPro" id="IPR045154">
    <property type="entry name" value="PCF11-like"/>
</dbReference>
<feature type="region of interest" description="Disordered" evidence="1">
    <location>
        <begin position="306"/>
        <end position="335"/>
    </location>
</feature>
<evidence type="ECO:0000256" key="1">
    <source>
        <dbReference type="SAM" id="MobiDB-lite"/>
    </source>
</evidence>
<dbReference type="Proteomes" id="UP000299102">
    <property type="component" value="Unassembled WGS sequence"/>
</dbReference>
<feature type="compositionally biased region" description="Basic and acidic residues" evidence="1">
    <location>
        <begin position="539"/>
        <end position="614"/>
    </location>
</feature>
<reference evidence="3 4" key="1">
    <citation type="journal article" date="2019" name="Commun. Biol.">
        <title>The bagworm genome reveals a unique fibroin gene that provides high tensile strength.</title>
        <authorList>
            <person name="Kono N."/>
            <person name="Nakamura H."/>
            <person name="Ohtoshi R."/>
            <person name="Tomita M."/>
            <person name="Numata K."/>
            <person name="Arakawa K."/>
        </authorList>
    </citation>
    <scope>NUCLEOTIDE SEQUENCE [LARGE SCALE GENOMIC DNA]</scope>
</reference>
<feature type="compositionally biased region" description="Basic and acidic residues" evidence="1">
    <location>
        <begin position="372"/>
        <end position="443"/>
    </location>
</feature>